<reference evidence="1 2" key="1">
    <citation type="journal article" date="2024" name="Plant Biotechnol. J.">
        <title>Genome and CRISPR/Cas9 system of a widespread forest tree (Populus alba) in the world.</title>
        <authorList>
            <person name="Liu Y.J."/>
            <person name="Jiang P.F."/>
            <person name="Han X.M."/>
            <person name="Li X.Y."/>
            <person name="Wang H.M."/>
            <person name="Wang Y.J."/>
            <person name="Wang X.X."/>
            <person name="Zeng Q.Y."/>
        </authorList>
    </citation>
    <scope>NUCLEOTIDE SEQUENCE [LARGE SCALE GENOMIC DNA]</scope>
    <source>
        <strain evidence="2">cv. PAL-ZL1</strain>
    </source>
</reference>
<dbReference type="Proteomes" id="UP000309997">
    <property type="component" value="Unassembled WGS sequence"/>
</dbReference>
<dbReference type="EMBL" id="RCHU02000009">
    <property type="protein sequence ID" value="KAL3579760.1"/>
    <property type="molecule type" value="Genomic_DNA"/>
</dbReference>
<name>A0ACC4BN18_POPAL</name>
<evidence type="ECO:0000313" key="1">
    <source>
        <dbReference type="EMBL" id="KAL3579760.1"/>
    </source>
</evidence>
<protein>
    <submittedName>
        <fullName evidence="1">Uncharacterized protein</fullName>
    </submittedName>
</protein>
<sequence>MGAQKSIHAGKAKIDVNVDFTHKLCATLMLPSLRNTGSPLSLIIGSLCIKHPNLFGGSEKLDVSWDKGLYDSNVSVTYRRPRPEWLCQKCFVIQHSFSPEIGVHGTPIDNFSRSGSGDVNLSRLSVGLDRNEPASSDWSSSTSIKFEHVQLVNDDGRSITRDIDGFPVTCSGSPHDSMLVLKQESQYAKANDHSFSRFSMQIEQGIPILSKWLIFNKFKFTATKGVKLGPAFLLASLTGGSIVGDMAPYQAFAIGGLGSVRGYGEGAVGSGRSCLVGNSELTFPLSKMLEGAFFLDCGTDLGSGRLVPGNPAMRQGKPGSGVGLGYGLRFKSPAGHFQDSEPQVLTFIAGWPMRCSGEGKRHLFVNNDEGALLQTRCHDLYCSDKLEVDTVSYMLRSKQCPRFSQTRNMERW</sequence>
<evidence type="ECO:0000313" key="2">
    <source>
        <dbReference type="Proteomes" id="UP000309997"/>
    </source>
</evidence>
<organism evidence="1 2">
    <name type="scientific">Populus alba</name>
    <name type="common">White poplar</name>
    <dbReference type="NCBI Taxonomy" id="43335"/>
    <lineage>
        <taxon>Eukaryota</taxon>
        <taxon>Viridiplantae</taxon>
        <taxon>Streptophyta</taxon>
        <taxon>Embryophyta</taxon>
        <taxon>Tracheophyta</taxon>
        <taxon>Spermatophyta</taxon>
        <taxon>Magnoliopsida</taxon>
        <taxon>eudicotyledons</taxon>
        <taxon>Gunneridae</taxon>
        <taxon>Pentapetalae</taxon>
        <taxon>rosids</taxon>
        <taxon>fabids</taxon>
        <taxon>Malpighiales</taxon>
        <taxon>Salicaceae</taxon>
        <taxon>Saliceae</taxon>
        <taxon>Populus</taxon>
    </lineage>
</organism>
<accession>A0ACC4BN18</accession>
<proteinExistence type="predicted"/>
<comment type="caution">
    <text evidence="1">The sequence shown here is derived from an EMBL/GenBank/DDBJ whole genome shotgun (WGS) entry which is preliminary data.</text>
</comment>
<gene>
    <name evidence="1" type="ORF">D5086_017595</name>
</gene>
<keyword evidence="2" id="KW-1185">Reference proteome</keyword>